<keyword evidence="3" id="KW-1185">Reference proteome</keyword>
<feature type="transmembrane region" description="Helical" evidence="1">
    <location>
        <begin position="88"/>
        <end position="110"/>
    </location>
</feature>
<evidence type="ECO:0000313" key="2">
    <source>
        <dbReference type="EMBL" id="KAG5481970.1"/>
    </source>
</evidence>
<dbReference type="RefSeq" id="XP_067179763.1">
    <property type="nucleotide sequence ID" value="XM_067323128.1"/>
</dbReference>
<dbReference type="GeneID" id="92515640"/>
<accession>A0A836KTA6</accession>
<evidence type="ECO:0000313" key="3">
    <source>
        <dbReference type="Proteomes" id="UP000673552"/>
    </source>
</evidence>
<comment type="caution">
    <text evidence="2">The sequence shown here is derived from an EMBL/GenBank/DDBJ whole genome shotgun (WGS) entry which is preliminary data.</text>
</comment>
<dbReference type="PANTHER" id="PTHR40741">
    <property type="entry name" value="AMASTIN-RELATED"/>
    <property type="match status" value="1"/>
</dbReference>
<keyword evidence="1" id="KW-1133">Transmembrane helix</keyword>
<gene>
    <name evidence="2" type="ORF">LSCM1_05682</name>
</gene>
<protein>
    <recommendedName>
        <fullName evidence="4">Amastin-like protein</fullName>
    </recommendedName>
</protein>
<evidence type="ECO:0008006" key="4">
    <source>
        <dbReference type="Google" id="ProtNLM"/>
    </source>
</evidence>
<keyword evidence="1" id="KW-0472">Membrane</keyword>
<organism evidence="2 3">
    <name type="scientific">Leishmania martiniquensis</name>
    <dbReference type="NCBI Taxonomy" id="1580590"/>
    <lineage>
        <taxon>Eukaryota</taxon>
        <taxon>Discoba</taxon>
        <taxon>Euglenozoa</taxon>
        <taxon>Kinetoplastea</taxon>
        <taxon>Metakinetoplastina</taxon>
        <taxon>Trypanosomatida</taxon>
        <taxon>Trypanosomatidae</taxon>
        <taxon>Leishmaniinae</taxon>
        <taxon>Leishmania</taxon>
    </lineage>
</organism>
<dbReference type="Proteomes" id="UP000673552">
    <property type="component" value="Unassembled WGS sequence"/>
</dbReference>
<sequence length="157" mass="17232">MRKKGLAVQGHAAEKAVYLWYEEIKYTIGREHYSFRAYHRYHRCDGFRAAAVLSAALDVAACGLGALICLLAAAHLCAQTKFSICCSIMVLCFVTFACLAVSVAAIVFLYCTDMCVNEDAKRAVALRDQGFILEEGFIFICVAAGGFFIAVFLEVFS</sequence>
<dbReference type="OrthoDB" id="272501at2759"/>
<dbReference type="AlphaFoldDB" id="A0A836KTA6"/>
<dbReference type="KEGG" id="lmat:92515640"/>
<reference evidence="3" key="1">
    <citation type="journal article" date="2021" name="Microbiol. Resour. Announc.">
        <title>LGAAP: Leishmaniinae Genome Assembly and Annotation Pipeline.</title>
        <authorList>
            <person name="Almutairi H."/>
            <person name="Urbaniak M.D."/>
            <person name="Bates M.D."/>
            <person name="Jariyapan N."/>
            <person name="Kwakye-Nuako G."/>
            <person name="Thomaz-Soccol V."/>
            <person name="Al-Salem W.S."/>
            <person name="Dillon R.J."/>
            <person name="Bates P.A."/>
            <person name="Gatherer D."/>
        </authorList>
    </citation>
    <scope>NUCLEOTIDE SEQUENCE [LARGE SCALE GENOMIC DNA]</scope>
</reference>
<keyword evidence="1" id="KW-0812">Transmembrane</keyword>
<feature type="transmembrane region" description="Helical" evidence="1">
    <location>
        <begin position="131"/>
        <end position="153"/>
    </location>
</feature>
<dbReference type="PANTHER" id="PTHR40741:SF1">
    <property type="entry name" value="AMASTIN"/>
    <property type="match status" value="1"/>
</dbReference>
<proteinExistence type="predicted"/>
<reference evidence="3" key="2">
    <citation type="journal article" date="2021" name="Sci. Data">
        <title>Chromosome-scale genome sequencing, assembly and annotation of six genomes from subfamily Leishmaniinae.</title>
        <authorList>
            <person name="Almutairi H."/>
            <person name="Urbaniak M.D."/>
            <person name="Bates M.D."/>
            <person name="Jariyapan N."/>
            <person name="Kwakye-Nuako G."/>
            <person name="Thomaz Soccol V."/>
            <person name="Al-Salem W.S."/>
            <person name="Dillon R.J."/>
            <person name="Bates P.A."/>
            <person name="Gatherer D."/>
        </authorList>
    </citation>
    <scope>NUCLEOTIDE SEQUENCE [LARGE SCALE GENOMIC DNA]</scope>
</reference>
<dbReference type="EMBL" id="JAFEUZ010000016">
    <property type="protein sequence ID" value="KAG5481970.1"/>
    <property type="molecule type" value="Genomic_DNA"/>
</dbReference>
<feature type="transmembrane region" description="Helical" evidence="1">
    <location>
        <begin position="49"/>
        <end position="76"/>
    </location>
</feature>
<name>A0A836KTA6_9TRYP</name>
<evidence type="ECO:0000256" key="1">
    <source>
        <dbReference type="SAM" id="Phobius"/>
    </source>
</evidence>